<dbReference type="AlphaFoldDB" id="T5AP34"/>
<proteinExistence type="predicted"/>
<feature type="region of interest" description="Disordered" evidence="1">
    <location>
        <begin position="791"/>
        <end position="853"/>
    </location>
</feature>
<feature type="transmembrane region" description="Helical" evidence="2">
    <location>
        <begin position="26"/>
        <end position="47"/>
    </location>
</feature>
<keyword evidence="2" id="KW-0812">Transmembrane</keyword>
<name>T5AP34_OPHSC</name>
<dbReference type="eggNOG" id="KOG4157">
    <property type="taxonomic scope" value="Eukaryota"/>
</dbReference>
<dbReference type="OrthoDB" id="2019572at2759"/>
<accession>T5AP34</accession>
<protein>
    <submittedName>
        <fullName evidence="4">Carbohydrate-binding WSC, subgroup</fullName>
    </submittedName>
</protein>
<dbReference type="Proteomes" id="UP000019374">
    <property type="component" value="Unassembled WGS sequence"/>
</dbReference>
<feature type="compositionally biased region" description="Pro residues" evidence="1">
    <location>
        <begin position="199"/>
        <end position="209"/>
    </location>
</feature>
<feature type="region of interest" description="Disordered" evidence="1">
    <location>
        <begin position="169"/>
        <end position="221"/>
    </location>
</feature>
<organism evidence="4 5">
    <name type="scientific">Ophiocordyceps sinensis (strain Co18 / CGMCC 3.14243)</name>
    <name type="common">Yarsagumba caterpillar fungus</name>
    <name type="synonym">Hirsutella sinensis</name>
    <dbReference type="NCBI Taxonomy" id="911162"/>
    <lineage>
        <taxon>Eukaryota</taxon>
        <taxon>Fungi</taxon>
        <taxon>Dikarya</taxon>
        <taxon>Ascomycota</taxon>
        <taxon>Pezizomycotina</taxon>
        <taxon>Sordariomycetes</taxon>
        <taxon>Hypocreomycetidae</taxon>
        <taxon>Hypocreales</taxon>
        <taxon>Ophiocordycipitaceae</taxon>
        <taxon>Ophiocordyceps</taxon>
    </lineage>
</organism>
<evidence type="ECO:0000313" key="5">
    <source>
        <dbReference type="Proteomes" id="UP000019374"/>
    </source>
</evidence>
<dbReference type="PROSITE" id="PS51212">
    <property type="entry name" value="WSC"/>
    <property type="match status" value="1"/>
</dbReference>
<reference evidence="4 5" key="1">
    <citation type="journal article" date="2013" name="Chin. Sci. Bull.">
        <title>Genome survey uncovers the secrets of sex and lifestyle in caterpillar fungus.</title>
        <authorList>
            <person name="Hu X."/>
            <person name="Zhang Y."/>
            <person name="Xiao G."/>
            <person name="Zheng P."/>
            <person name="Xia Y."/>
            <person name="Zhang X."/>
            <person name="St Leger R.J."/>
            <person name="Liu X."/>
            <person name="Wang C."/>
        </authorList>
    </citation>
    <scope>NUCLEOTIDE SEQUENCE [LARGE SCALE GENOMIC DNA]</scope>
    <source>
        <strain evidence="5">Co18 / CGMCC 3.14243</strain>
        <tissue evidence="4">Fruit-body</tissue>
    </source>
</reference>
<evidence type="ECO:0000256" key="2">
    <source>
        <dbReference type="SAM" id="Phobius"/>
    </source>
</evidence>
<feature type="region of interest" description="Disordered" evidence="1">
    <location>
        <begin position="470"/>
        <end position="515"/>
    </location>
</feature>
<evidence type="ECO:0000259" key="3">
    <source>
        <dbReference type="PROSITE" id="PS51212"/>
    </source>
</evidence>
<feature type="domain" description="WSC" evidence="3">
    <location>
        <begin position="695"/>
        <end position="790"/>
    </location>
</feature>
<feature type="compositionally biased region" description="Polar residues" evidence="1">
    <location>
        <begin position="500"/>
        <end position="509"/>
    </location>
</feature>
<feature type="compositionally biased region" description="Polar residues" evidence="1">
    <location>
        <begin position="470"/>
        <end position="484"/>
    </location>
</feature>
<keyword evidence="2" id="KW-0472">Membrane</keyword>
<feature type="region of interest" description="Disordered" evidence="1">
    <location>
        <begin position="74"/>
        <end position="119"/>
    </location>
</feature>
<gene>
    <name evidence="4" type="ORF">OCS_00773</name>
</gene>
<feature type="compositionally biased region" description="Basic and acidic residues" evidence="1">
    <location>
        <begin position="85"/>
        <end position="94"/>
    </location>
</feature>
<dbReference type="SMART" id="SM00321">
    <property type="entry name" value="WSC"/>
    <property type="match status" value="1"/>
</dbReference>
<dbReference type="EMBL" id="KE652207">
    <property type="protein sequence ID" value="EQL03502.1"/>
    <property type="molecule type" value="Genomic_DNA"/>
</dbReference>
<feature type="compositionally biased region" description="Polar residues" evidence="1">
    <location>
        <begin position="96"/>
        <end position="107"/>
    </location>
</feature>
<feature type="compositionally biased region" description="Polar residues" evidence="1">
    <location>
        <begin position="169"/>
        <end position="188"/>
    </location>
</feature>
<evidence type="ECO:0000256" key="1">
    <source>
        <dbReference type="SAM" id="MobiDB-lite"/>
    </source>
</evidence>
<feature type="compositionally biased region" description="Low complexity" evidence="1">
    <location>
        <begin position="485"/>
        <end position="498"/>
    </location>
</feature>
<dbReference type="Pfam" id="PF01822">
    <property type="entry name" value="WSC"/>
    <property type="match status" value="1"/>
</dbReference>
<dbReference type="PANTHER" id="PTHR24216">
    <property type="entry name" value="PAXILLIN-RELATED"/>
    <property type="match status" value="1"/>
</dbReference>
<sequence>MQGPLCHDQGLRGRPAPRILAPQSRALVLLGLFILTLAAIGSVSLVADEAVRVQAGSHAKRQFQLGGILAHQADTSAADSVATPESHETPHEEAVQTESPRSDNSVTPLPASSRPVVKVETVSPVPINGEGEPGAPKVDDAAATQYPQNPSLALLDALIQALEKVVKASTLQSGPKSTTTLEPSSSAPEQIAKETPKVPQAPSPAPSPVHQPQNPVTDASPGFNLVAGFLGGLTGRDTQPGAEQLEAVDRLRARDDTSILGRQVVSLLGPLSDVMAQAVPVAAGPAARLMDVVLKALPIDADAVASVIPQVAQQASVKTVDLLPLILPAIAGTLGKQLDRHDPVSLSDLSGALRNIVRQGIAVINEITSTMRTAIQPELQAILDQVTCIVYAAANRLGETLCAIGQNVQGVPLEAIVPCSSVGQSPASVSANVITLNPVSAATGTLAADAASWNIISLASPQAYGPLQTQLAGVGSSPPTTCEESQAAAMTAASSPDAGQATSRVQQGASPGDATKSLSTVAIQPMTQTPASSPPLLGMKTMTPMSDGEKTHTWTLAASPTVVAPASTTVQPTSCPVVECPSCPSCLSSSDCSQSVDASPPVNDLGPCPGRGFRCTDCPNGWFCPPQETPAQVAPCGLGWPCFHCKSGWYCVSEKAPASTSQPPTPAVSVQPPRTLDSAALADSTPVPGDAAARDWKYVGCFQDAINRTLVGARPLDYLRGNMSNGTCIDHCASKGYSFGGTECGTECWCGSSIRDSAVRLPESFCDTACQGTGSQRCGGSWAVSVFMDPKAAGQPDAGQAPLGPASAGTSLPEESRGGQPSADGRSTTSPSAQPPAPAQSVPGQPPPREYGPVARLVLKEALIL</sequence>
<dbReference type="InterPro" id="IPR002889">
    <property type="entry name" value="WSC_carb-bd"/>
</dbReference>
<evidence type="ECO:0000313" key="4">
    <source>
        <dbReference type="EMBL" id="EQL03502.1"/>
    </source>
</evidence>
<keyword evidence="2" id="KW-1133">Transmembrane helix</keyword>
<dbReference type="PANTHER" id="PTHR24216:SF65">
    <property type="entry name" value="PAXILLIN-LIKE PROTEIN 1"/>
    <property type="match status" value="1"/>
</dbReference>
<feature type="compositionally biased region" description="Pro residues" evidence="1">
    <location>
        <begin position="833"/>
        <end position="850"/>
    </location>
</feature>
<dbReference type="HOGENOM" id="CLU_370533_0_0_1"/>